<sequence length="1333" mass="146477">MNRESYAFFSLFFRKNNRNTSYYLFFFLFLSSFLFSQASFPYYENFEGSGNNGWTMVNGTQPNKWYVGSGTNNGGSRALYISNDGGSSFNYTKTTASTTHAYRDISIPTGTTNAYITFDWKANGEGSSPKYDYLQVWLVPSTYTPVAGTLITAGTGRVQLGTNLNLQNSFSFSSNLYNISAFAGTNMRVVFSWRNDNIGGNEDPAAIDNFSVTKYCVPKFSNTNKTALYIDSFQFVGVLNTTVANSSTSAMGYQDFTSFTPIAEQPQGTAINIIASSASTNTPRTNGTWKAWVDWNNNGDFTDPGEEVYNMISFTTPSVTFGFIIPAGQAVGNYRLRIGTFSVQNSSFTSCSTASGSGEMEDYTFKVVADCSAKVNSVNTVNAFDGERCGPGSVRISATGNASAVDYRWYDSIYGGTLLGTGNTFNTPNISATTTYYVTAVSSGGCETPFRYPVEARIDPNPTVTFNTSDPAICGEDKPSLLVSASGDKYQDVIFEKFDSGLGVFANQVAGAYTNAIGHWLRKDSPYIPLIAEGYEGLSPAMSSGYFGAGFAMINTDISRGSSGQSILNRMVSNNLDVNGFLNLKVDFDLYNFTIAHDFTEGYTLIEYSLDGGTNWATLDQFIGTRGNPLKWEKFSYTIPGANFTSTNFKIRFSVFSYAGTLAGGGTGFIEGITAIDNVRIYGFKTINTPFKWNSAATTIYDTDCVTPLPINDLRSTVCVKPTPTELENLNWNLHANATFSNGCPADGYYDVNNDTKTWRQPGIIDWNQGAQWRPTSVPTISKCVIVRTPVELPTNTNGSHGLARSVIVKPGGSLIIQPKSSLTIQNHIKNETAASDVIVESDANLKQNSDAAINSGNITVYRNAQLKRLDYNYWGTPVTGQNVRNFSTNTLTNRFYVYREKDDFFDGVFSYSSYSGFTIADAFPLQSAATYTFELGKGYAIRAPNDFTNTVTNFSGAFLGVPNNGVVNIPIVCSSCSVLPPAKGNNLISNPYPSNIDFEQVYTLNSGLIYNTYFVWTNTNYNPKMQGENYPGTGIINNYALYNAIGGLTAPYGFTGLGTNTPVTPASPPNRYIKVGQGFIVKAKGNGTLTLNNSMRSTDNTAIFFNRMGSNEQLIDRFWLSLKTPLDFVSPILIGYKKGASNRYEMDYDAEHVVIGSDSFYSLLDDKKLAIQGRYPFQIEDSIPLGTNYYESGIHTISLDRAEGVFANGQNIYLKDNYTGVVTNLSQSPYRFTADAGEVKNRFEILYTNRTLGSSQVNQKEPFVIYKEDNAFVINANEVITLVKLFDVTGKLVNEQKVGYKSTKIFFTEDLKGVFLLEIITPTKRYTHKVIN</sequence>
<feature type="transmembrane region" description="Helical" evidence="1">
    <location>
        <begin position="21"/>
        <end position="43"/>
    </location>
</feature>
<dbReference type="InterPro" id="IPR044023">
    <property type="entry name" value="Ig_7"/>
</dbReference>
<comment type="caution">
    <text evidence="4">The sequence shown here is derived from an EMBL/GenBank/DDBJ whole genome shotgun (WGS) entry which is preliminary data.</text>
</comment>
<keyword evidence="1" id="KW-1133">Transmembrane helix</keyword>
<dbReference type="InterPro" id="IPR026444">
    <property type="entry name" value="Secre_tail"/>
</dbReference>
<dbReference type="EMBL" id="VSSQ01000001">
    <property type="protein sequence ID" value="MPL54825.1"/>
    <property type="molecule type" value="Genomic_DNA"/>
</dbReference>
<dbReference type="Pfam" id="PF19081">
    <property type="entry name" value="Ig_7"/>
    <property type="match status" value="1"/>
</dbReference>
<feature type="domain" description="Ig-like" evidence="2">
    <location>
        <begin position="385"/>
        <end position="460"/>
    </location>
</feature>
<evidence type="ECO:0000256" key="1">
    <source>
        <dbReference type="SAM" id="Phobius"/>
    </source>
</evidence>
<dbReference type="Pfam" id="PF20009">
    <property type="entry name" value="GEVED"/>
    <property type="match status" value="1"/>
</dbReference>
<evidence type="ECO:0000259" key="2">
    <source>
        <dbReference type="Pfam" id="PF19081"/>
    </source>
</evidence>
<protein>
    <submittedName>
        <fullName evidence="4">Uncharacterized protein</fullName>
    </submittedName>
</protein>
<evidence type="ECO:0000259" key="3">
    <source>
        <dbReference type="Pfam" id="PF20009"/>
    </source>
</evidence>
<gene>
    <name evidence="4" type="ORF">SDC9_00291</name>
</gene>
<organism evidence="4">
    <name type="scientific">bioreactor metagenome</name>
    <dbReference type="NCBI Taxonomy" id="1076179"/>
    <lineage>
        <taxon>unclassified sequences</taxon>
        <taxon>metagenomes</taxon>
        <taxon>ecological metagenomes</taxon>
    </lineage>
</organism>
<name>A0A644SJG4_9ZZZZ</name>
<reference evidence="4" key="1">
    <citation type="submission" date="2019-08" db="EMBL/GenBank/DDBJ databases">
        <authorList>
            <person name="Kucharzyk K."/>
            <person name="Murdoch R.W."/>
            <person name="Higgins S."/>
            <person name="Loffler F."/>
        </authorList>
    </citation>
    <scope>NUCLEOTIDE SEQUENCE</scope>
</reference>
<keyword evidence="1" id="KW-0472">Membrane</keyword>
<feature type="domain" description="GEVED" evidence="3">
    <location>
        <begin position="289"/>
        <end position="365"/>
    </location>
</feature>
<proteinExistence type="predicted"/>
<dbReference type="NCBIfam" id="TIGR04183">
    <property type="entry name" value="Por_Secre_tail"/>
    <property type="match status" value="1"/>
</dbReference>
<dbReference type="Gene3D" id="2.60.120.260">
    <property type="entry name" value="Galactose-binding domain-like"/>
    <property type="match status" value="1"/>
</dbReference>
<keyword evidence="1" id="KW-0812">Transmembrane</keyword>
<accession>A0A644SJG4</accession>
<dbReference type="InterPro" id="IPR045474">
    <property type="entry name" value="GEVED"/>
</dbReference>
<evidence type="ECO:0000313" key="4">
    <source>
        <dbReference type="EMBL" id="MPL54825.1"/>
    </source>
</evidence>